<dbReference type="GO" id="GO:0043171">
    <property type="term" value="P:peptide catabolic process"/>
    <property type="evidence" value="ECO:0007669"/>
    <property type="project" value="TreeGrafter"/>
</dbReference>
<feature type="transmembrane region" description="Helical" evidence="1">
    <location>
        <begin position="617"/>
        <end position="634"/>
    </location>
</feature>
<feature type="transmembrane region" description="Helical" evidence="1">
    <location>
        <begin position="41"/>
        <end position="59"/>
    </location>
</feature>
<keyword evidence="1" id="KW-1133">Transmembrane helix</keyword>
<evidence type="ECO:0000259" key="2">
    <source>
        <dbReference type="Pfam" id="PF01433"/>
    </source>
</evidence>
<dbReference type="GO" id="GO:0008270">
    <property type="term" value="F:zinc ion binding"/>
    <property type="evidence" value="ECO:0007669"/>
    <property type="project" value="InterPro"/>
</dbReference>
<feature type="transmembrane region" description="Helical" evidence="1">
    <location>
        <begin position="483"/>
        <end position="504"/>
    </location>
</feature>
<feature type="transmembrane region" description="Helical" evidence="1">
    <location>
        <begin position="195"/>
        <end position="215"/>
    </location>
</feature>
<dbReference type="Proteomes" id="UP000264071">
    <property type="component" value="Unassembled WGS sequence"/>
</dbReference>
<dbReference type="GO" id="GO:0070006">
    <property type="term" value="F:metalloaminopeptidase activity"/>
    <property type="evidence" value="ECO:0007669"/>
    <property type="project" value="TreeGrafter"/>
</dbReference>
<dbReference type="PANTHER" id="PTHR11533">
    <property type="entry name" value="PROTEASE M1 ZINC METALLOPROTEASE"/>
    <property type="match status" value="1"/>
</dbReference>
<keyword evidence="1" id="KW-0472">Membrane</keyword>
<evidence type="ECO:0000256" key="1">
    <source>
        <dbReference type="SAM" id="Phobius"/>
    </source>
</evidence>
<sequence>MSTGSNTGTNTGRNVGAPVPAGGAIWPGLLAFEMRYQGWRVTFLATVVLLALLPVTTVATRFGPPADAVNGAFVVTETMALFSLLSVFALPMLCVHAALRDDEHGMRALIESRPVSRTTVLAVRYAGVVILLLAALAVSTIVLAVLPLVIPLPADRLVPFSPDPYWRAFAWVVIPNALWCSALLFAVAAASRSTLATFVASIGIYAGYMVTALMVDSPLMAGTRPPTPELLARAALLDPFGLSAFFEQTRYLMPLDRQARALSLSGHLLQNRLMVLAMAALCLVPLLRLDRRMARAVGAPQRRWFSRTKADADTSAVAPVPPQSTSHVKMPVVDVTGLGAWRAAANAVMRLEARLLLRSWPLLALLAMWIPVIAIEADGQLKSGDYGTRVLASTAQLADAVPIALRLLGALCVLYFGADVFSRERLLKFDGIRDATPVRSTALLAGKLVALMTVPLVLALTGYGTTVVMHLFAGGLPIEWDVLAAHVAASMLPLVILVGLAAALQVLIGNRWVAMLLGLAVLIIAEQGESLGMAVGLEHPLWRFGSAPSLIWSDLAGYGNTLVSWLAYQGTWLLGTLVLLGVAAALWPRGEVLPFLQRMRRAPQLIKQGLAPRARTTLLAGGVLYAAVLAGMTWQTTVHTPFERSHEALARRVAYERTYRHLSGAPQPAFTHVAMHVKLLPTQARADVHARLHLVNNTDASIDSLWLVFPTDLSNVVVGPAVDADVVPLVEPLSPDLTERATRNTMKLARVDALHAVHVLVLSAPLAPGDSLPLSMMATIDRGGIRVDGNAIDVSANGTFLHSSDVLPRLGYSPGRELRDSTERIKQGLEQSATPVLQSASAEDSLRTQVEAHGQTPAWFTADVRIETDADQVAQGPGALIDSARTTTHSTWHYRTTRPTSGAMAISSGRYDVQRATVQTVRGATPVEVWYNPRHAEPASRLLTIATSSLEVLEREFGPYPHDVLRIIEVQSGFRFGAYALPGSIYLTETRGMLTDARSTDVDLLLRRIGHEVAHQWWGHAVNPLDTEGRLLLVETMAKYAEQVLLEQAHGQDRLTDMLAFDHDRYLNARSTTEATLLTMSDEPELYYRKGTLAMHALRHTLGDSVVRGILRNLLATQSGPRGTASAQQLHRLLRAAATTPTAQQAVDEWLTDRVIYDLAVDTTVAASFSAASGSNASGTHLTARFTAQRVAVRGAGAAAREVIEPADALPIILGLRDRAGVLHQVNVMAQRGVVSLDTTVSWLVQSVEIDPLMYLIDRDRSNNRVNNAGMNLTRTSRP</sequence>
<comment type="caution">
    <text evidence="3">The sequence shown here is derived from an EMBL/GenBank/DDBJ whole genome shotgun (WGS) entry which is preliminary data.</text>
</comment>
<feature type="transmembrane region" description="Helical" evidence="1">
    <location>
        <begin position="79"/>
        <end position="99"/>
    </location>
</feature>
<reference evidence="3 4" key="1">
    <citation type="journal article" date="2018" name="Nat. Biotechnol.">
        <title>A standardized bacterial taxonomy based on genome phylogeny substantially revises the tree of life.</title>
        <authorList>
            <person name="Parks D.H."/>
            <person name="Chuvochina M."/>
            <person name="Waite D.W."/>
            <person name="Rinke C."/>
            <person name="Skarshewski A."/>
            <person name="Chaumeil P.A."/>
            <person name="Hugenholtz P."/>
        </authorList>
    </citation>
    <scope>NUCLEOTIDE SEQUENCE [LARGE SCALE GENOMIC DNA]</scope>
    <source>
        <strain evidence="3">UBA8844</strain>
    </source>
</reference>
<keyword evidence="1" id="KW-0812">Transmembrane</keyword>
<dbReference type="Pfam" id="PF01433">
    <property type="entry name" value="Peptidase_M1"/>
    <property type="match status" value="1"/>
</dbReference>
<gene>
    <name evidence="3" type="ORF">DGD08_00690</name>
</gene>
<dbReference type="GO" id="GO:0042277">
    <property type="term" value="F:peptide binding"/>
    <property type="evidence" value="ECO:0007669"/>
    <property type="project" value="TreeGrafter"/>
</dbReference>
<dbReference type="EMBL" id="DPIY01000001">
    <property type="protein sequence ID" value="HCT55706.1"/>
    <property type="molecule type" value="Genomic_DNA"/>
</dbReference>
<dbReference type="AlphaFoldDB" id="A0A3D4V3N8"/>
<name>A0A3D4V3N8_9BACT</name>
<dbReference type="InterPro" id="IPR050344">
    <property type="entry name" value="Peptidase_M1_aminopeptidases"/>
</dbReference>
<proteinExistence type="predicted"/>
<feature type="domain" description="Peptidase M1 membrane alanine aminopeptidase" evidence="2">
    <location>
        <begin position="945"/>
        <end position="1139"/>
    </location>
</feature>
<feature type="transmembrane region" description="Helical" evidence="1">
    <location>
        <begin position="516"/>
        <end position="537"/>
    </location>
</feature>
<dbReference type="GO" id="GO:0016020">
    <property type="term" value="C:membrane"/>
    <property type="evidence" value="ECO:0007669"/>
    <property type="project" value="TreeGrafter"/>
</dbReference>
<dbReference type="Gene3D" id="1.10.390.10">
    <property type="entry name" value="Neutral Protease Domain 2"/>
    <property type="match status" value="1"/>
</dbReference>
<feature type="transmembrane region" description="Helical" evidence="1">
    <location>
        <begin position="442"/>
        <end position="463"/>
    </location>
</feature>
<protein>
    <recommendedName>
        <fullName evidence="2">Peptidase M1 membrane alanine aminopeptidase domain-containing protein</fullName>
    </recommendedName>
</protein>
<feature type="transmembrane region" description="Helical" evidence="1">
    <location>
        <begin position="168"/>
        <end position="188"/>
    </location>
</feature>
<dbReference type="SUPFAM" id="SSF55486">
    <property type="entry name" value="Metalloproteases ('zincins'), catalytic domain"/>
    <property type="match status" value="1"/>
</dbReference>
<dbReference type="PANTHER" id="PTHR11533:SF174">
    <property type="entry name" value="PUROMYCIN-SENSITIVE AMINOPEPTIDASE-RELATED"/>
    <property type="match status" value="1"/>
</dbReference>
<dbReference type="GO" id="GO:0005737">
    <property type="term" value="C:cytoplasm"/>
    <property type="evidence" value="ECO:0007669"/>
    <property type="project" value="TreeGrafter"/>
</dbReference>
<feature type="transmembrane region" description="Helical" evidence="1">
    <location>
        <begin position="355"/>
        <end position="375"/>
    </location>
</feature>
<organism evidence="3 4">
    <name type="scientific">Gemmatimonas aurantiaca</name>
    <dbReference type="NCBI Taxonomy" id="173480"/>
    <lineage>
        <taxon>Bacteria</taxon>
        <taxon>Pseudomonadati</taxon>
        <taxon>Gemmatimonadota</taxon>
        <taxon>Gemmatimonadia</taxon>
        <taxon>Gemmatimonadales</taxon>
        <taxon>Gemmatimonadaceae</taxon>
        <taxon>Gemmatimonas</taxon>
    </lineage>
</organism>
<dbReference type="InterPro" id="IPR014782">
    <property type="entry name" value="Peptidase_M1_dom"/>
</dbReference>
<feature type="transmembrane region" description="Helical" evidence="1">
    <location>
        <begin position="572"/>
        <end position="596"/>
    </location>
</feature>
<evidence type="ECO:0000313" key="4">
    <source>
        <dbReference type="Proteomes" id="UP000264071"/>
    </source>
</evidence>
<dbReference type="InterPro" id="IPR027268">
    <property type="entry name" value="Peptidase_M4/M1_CTD_sf"/>
</dbReference>
<feature type="transmembrane region" description="Helical" evidence="1">
    <location>
        <begin position="269"/>
        <end position="287"/>
    </location>
</feature>
<evidence type="ECO:0000313" key="3">
    <source>
        <dbReference type="EMBL" id="HCT55706.1"/>
    </source>
</evidence>
<accession>A0A3D4V3N8</accession>
<feature type="transmembrane region" description="Helical" evidence="1">
    <location>
        <begin position="403"/>
        <end position="421"/>
    </location>
</feature>
<dbReference type="GO" id="GO:0005615">
    <property type="term" value="C:extracellular space"/>
    <property type="evidence" value="ECO:0007669"/>
    <property type="project" value="TreeGrafter"/>
</dbReference>
<feature type="transmembrane region" description="Helical" evidence="1">
    <location>
        <begin position="120"/>
        <end position="148"/>
    </location>
</feature>